<gene>
    <name evidence="7" type="ORF">IAA67_03000</name>
</gene>
<dbReference type="InterPro" id="IPR035994">
    <property type="entry name" value="Nucleoside_phosphorylase_sf"/>
</dbReference>
<dbReference type="GO" id="GO:0005829">
    <property type="term" value="C:cytosol"/>
    <property type="evidence" value="ECO:0007669"/>
    <property type="project" value="TreeGrafter"/>
</dbReference>
<dbReference type="PANTHER" id="PTHR46832">
    <property type="entry name" value="5'-METHYLTHIOADENOSINE/S-ADENOSYLHOMOCYSTEINE NUCLEOSIDASE"/>
    <property type="match status" value="1"/>
</dbReference>
<dbReference type="GO" id="GO:0019284">
    <property type="term" value="P:L-methionine salvage from S-adenosylmethionine"/>
    <property type="evidence" value="ECO:0007669"/>
    <property type="project" value="TreeGrafter"/>
</dbReference>
<evidence type="ECO:0000256" key="4">
    <source>
        <dbReference type="ARBA" id="ARBA00022801"/>
    </source>
</evidence>
<dbReference type="EC" id="3.2.2.9" evidence="2"/>
<dbReference type="AlphaFoldDB" id="A0A9D0Z625"/>
<accession>A0A9D0Z625</accession>
<dbReference type="NCBIfam" id="NF004079">
    <property type="entry name" value="PRK05584.1"/>
    <property type="match status" value="1"/>
</dbReference>
<reference evidence="7" key="2">
    <citation type="journal article" date="2021" name="PeerJ">
        <title>Extensive microbial diversity within the chicken gut microbiome revealed by metagenomics and culture.</title>
        <authorList>
            <person name="Gilroy R."/>
            <person name="Ravi A."/>
            <person name="Getino M."/>
            <person name="Pursley I."/>
            <person name="Horton D.L."/>
            <person name="Alikhan N.F."/>
            <person name="Baker D."/>
            <person name="Gharbi K."/>
            <person name="Hall N."/>
            <person name="Watson M."/>
            <person name="Adriaenssens E.M."/>
            <person name="Foster-Nyarko E."/>
            <person name="Jarju S."/>
            <person name="Secka A."/>
            <person name="Antonio M."/>
            <person name="Oren A."/>
            <person name="Chaudhuri R.R."/>
            <person name="La Ragione R."/>
            <person name="Hildebrand F."/>
            <person name="Pallen M.J."/>
        </authorList>
    </citation>
    <scope>NUCLEOTIDE SEQUENCE</scope>
    <source>
        <strain evidence="7">ChiSjej2B20-13462</strain>
    </source>
</reference>
<evidence type="ECO:0000256" key="5">
    <source>
        <dbReference type="ARBA" id="ARBA00023167"/>
    </source>
</evidence>
<dbReference type="Pfam" id="PF01048">
    <property type="entry name" value="PNP_UDP_1"/>
    <property type="match status" value="1"/>
</dbReference>
<dbReference type="InterPro" id="IPR000845">
    <property type="entry name" value="Nucleoside_phosphorylase_d"/>
</dbReference>
<dbReference type="SUPFAM" id="SSF53167">
    <property type="entry name" value="Purine and uridine phosphorylases"/>
    <property type="match status" value="1"/>
</dbReference>
<dbReference type="EMBL" id="DVFN01000046">
    <property type="protein sequence ID" value="HIQ69286.1"/>
    <property type="molecule type" value="Genomic_DNA"/>
</dbReference>
<dbReference type="GO" id="GO:0019509">
    <property type="term" value="P:L-methionine salvage from methylthioadenosine"/>
    <property type="evidence" value="ECO:0007669"/>
    <property type="project" value="InterPro"/>
</dbReference>
<dbReference type="GO" id="GO:0009164">
    <property type="term" value="P:nucleoside catabolic process"/>
    <property type="evidence" value="ECO:0007669"/>
    <property type="project" value="InterPro"/>
</dbReference>
<dbReference type="CDD" id="cd09008">
    <property type="entry name" value="MTAN"/>
    <property type="match status" value="1"/>
</dbReference>
<keyword evidence="7" id="KW-0326">Glycosidase</keyword>
<dbReference type="GO" id="GO:0008930">
    <property type="term" value="F:methylthioadenosine nucleosidase activity"/>
    <property type="evidence" value="ECO:0007669"/>
    <property type="project" value="InterPro"/>
</dbReference>
<feature type="domain" description="Nucleoside phosphorylase" evidence="6">
    <location>
        <begin position="2"/>
        <end position="226"/>
    </location>
</feature>
<keyword evidence="5" id="KW-0486">Methionine biosynthesis</keyword>
<keyword evidence="3" id="KW-0028">Amino-acid biosynthesis</keyword>
<evidence type="ECO:0000256" key="1">
    <source>
        <dbReference type="ARBA" id="ARBA00004945"/>
    </source>
</evidence>
<sequence>MKLGIIGAMEQEVKTLWAAMEQPVVTTVAGMTFQEGILRGTPAVVVQSGVGKVNAALCVQCLCDRFAVTHLLNTGIAGALNPALRIGDLLISTDAVQHDMDVTVFGYAPGQVPGQALSFPADEALAQLAQKASETVDPSRRVLRGRVVSGDQFICSKAVKDRLIQVFQGDCAEMEGAAIAQGAVRNGLPFVIIRAISDQADGAAEVDYPTFEAAAAAHCARVVEALAAQLAAQ</sequence>
<evidence type="ECO:0000256" key="3">
    <source>
        <dbReference type="ARBA" id="ARBA00022605"/>
    </source>
</evidence>
<dbReference type="Gene3D" id="3.40.50.1580">
    <property type="entry name" value="Nucleoside phosphorylase domain"/>
    <property type="match status" value="1"/>
</dbReference>
<evidence type="ECO:0000313" key="7">
    <source>
        <dbReference type="EMBL" id="HIQ69286.1"/>
    </source>
</evidence>
<comment type="caution">
    <text evidence="7">The sequence shown here is derived from an EMBL/GenBank/DDBJ whole genome shotgun (WGS) entry which is preliminary data.</text>
</comment>
<evidence type="ECO:0000313" key="8">
    <source>
        <dbReference type="Proteomes" id="UP000886874"/>
    </source>
</evidence>
<comment type="pathway">
    <text evidence="1">Amino-acid biosynthesis; L-methionine biosynthesis via salvage pathway; S-methyl-5-thio-alpha-D-ribose 1-phosphate from S-methyl-5'-thioadenosine (hydrolase route): step 1/2.</text>
</comment>
<evidence type="ECO:0000256" key="2">
    <source>
        <dbReference type="ARBA" id="ARBA00011974"/>
    </source>
</evidence>
<organism evidence="7 8">
    <name type="scientific">Candidatus Avoscillospira stercorigallinarum</name>
    <dbReference type="NCBI Taxonomy" id="2840708"/>
    <lineage>
        <taxon>Bacteria</taxon>
        <taxon>Bacillati</taxon>
        <taxon>Bacillota</taxon>
        <taxon>Clostridia</taxon>
        <taxon>Eubacteriales</taxon>
        <taxon>Oscillospiraceae</taxon>
        <taxon>Oscillospiraceae incertae sedis</taxon>
        <taxon>Candidatus Avoscillospira</taxon>
    </lineage>
</organism>
<name>A0A9D0Z625_9FIRM</name>
<keyword evidence="4 7" id="KW-0378">Hydrolase</keyword>
<proteinExistence type="predicted"/>
<dbReference type="PANTHER" id="PTHR46832:SF1">
    <property type="entry name" value="5'-METHYLTHIOADENOSINE_S-ADENOSYLHOMOCYSTEINE NUCLEOSIDASE"/>
    <property type="match status" value="1"/>
</dbReference>
<protein>
    <recommendedName>
        <fullName evidence="2">adenosylhomocysteine nucleosidase</fullName>
        <ecNumber evidence="2">3.2.2.9</ecNumber>
    </recommendedName>
</protein>
<evidence type="ECO:0000259" key="6">
    <source>
        <dbReference type="Pfam" id="PF01048"/>
    </source>
</evidence>
<reference evidence="7" key="1">
    <citation type="submission" date="2020-10" db="EMBL/GenBank/DDBJ databases">
        <authorList>
            <person name="Gilroy R."/>
        </authorList>
    </citation>
    <scope>NUCLEOTIDE SEQUENCE</scope>
    <source>
        <strain evidence="7">ChiSjej2B20-13462</strain>
    </source>
</reference>
<dbReference type="NCBIfam" id="TIGR01704">
    <property type="entry name" value="MTA_SAH-Nsdase"/>
    <property type="match status" value="1"/>
</dbReference>
<dbReference type="GO" id="GO:0008782">
    <property type="term" value="F:adenosylhomocysteine nucleosidase activity"/>
    <property type="evidence" value="ECO:0007669"/>
    <property type="project" value="UniProtKB-EC"/>
</dbReference>
<dbReference type="InterPro" id="IPR010049">
    <property type="entry name" value="MTA_SAH_Nsdase"/>
</dbReference>
<dbReference type="Proteomes" id="UP000886874">
    <property type="component" value="Unassembled WGS sequence"/>
</dbReference>